<dbReference type="EMBL" id="CP074371">
    <property type="protein sequence ID" value="QVI20033.1"/>
    <property type="molecule type" value="Genomic_DNA"/>
</dbReference>
<keyword evidence="1" id="KW-1133">Transmembrane helix</keyword>
<feature type="transmembrane region" description="Helical" evidence="1">
    <location>
        <begin position="30"/>
        <end position="50"/>
    </location>
</feature>
<accession>A0ABX8CM71</accession>
<keyword evidence="3" id="KW-1185">Reference proteome</keyword>
<sequence>MSMMTMASGPATMAAAIADGVPTYTSTGVWTGSAIMVLVLAALAIWVLIAGHTRPPSHRR</sequence>
<name>A0ABX8CM71_9NOCA</name>
<evidence type="ECO:0000256" key="1">
    <source>
        <dbReference type="SAM" id="Phobius"/>
    </source>
</evidence>
<evidence type="ECO:0000313" key="3">
    <source>
        <dbReference type="Proteomes" id="UP000683310"/>
    </source>
</evidence>
<keyword evidence="1" id="KW-0812">Transmembrane</keyword>
<organism evidence="2 3">
    <name type="scientific">Nocardia tengchongensis</name>
    <dbReference type="NCBI Taxonomy" id="2055889"/>
    <lineage>
        <taxon>Bacteria</taxon>
        <taxon>Bacillati</taxon>
        <taxon>Actinomycetota</taxon>
        <taxon>Actinomycetes</taxon>
        <taxon>Mycobacteriales</taxon>
        <taxon>Nocardiaceae</taxon>
        <taxon>Nocardia</taxon>
    </lineage>
</organism>
<gene>
    <name evidence="2" type="ORF">KHQ06_27740</name>
</gene>
<protein>
    <submittedName>
        <fullName evidence="2">Uncharacterized protein</fullName>
    </submittedName>
</protein>
<evidence type="ECO:0000313" key="2">
    <source>
        <dbReference type="EMBL" id="QVI20033.1"/>
    </source>
</evidence>
<dbReference type="Proteomes" id="UP000683310">
    <property type="component" value="Chromosome"/>
</dbReference>
<reference evidence="2 3" key="1">
    <citation type="submission" date="2021-04" db="EMBL/GenBank/DDBJ databases">
        <title>Nocardia tengchongensis.</title>
        <authorList>
            <person name="Zhuang k."/>
            <person name="Ran Y."/>
            <person name="Li W."/>
        </authorList>
    </citation>
    <scope>NUCLEOTIDE SEQUENCE [LARGE SCALE GENOMIC DNA]</scope>
    <source>
        <strain evidence="2 3">CFH S0057</strain>
    </source>
</reference>
<keyword evidence="1" id="KW-0472">Membrane</keyword>
<proteinExistence type="predicted"/>